<dbReference type="Gene3D" id="1.10.238.10">
    <property type="entry name" value="EF-hand"/>
    <property type="match status" value="1"/>
</dbReference>
<dbReference type="OrthoDB" id="26525at2759"/>
<feature type="region of interest" description="Disordered" evidence="2">
    <location>
        <begin position="1"/>
        <end position="21"/>
    </location>
</feature>
<keyword evidence="1" id="KW-0106">Calcium</keyword>
<dbReference type="Pfam" id="PF13499">
    <property type="entry name" value="EF-hand_7"/>
    <property type="match status" value="1"/>
</dbReference>
<dbReference type="PROSITE" id="PS50222">
    <property type="entry name" value="EF_HAND_2"/>
    <property type="match status" value="1"/>
</dbReference>
<sequence length="102" mass="11449">MSHARFKSAPANRTKRETNSVGVTCGEEQMKYVFGRSDSDKDGYLSKQELKKAFSDLGVEFPSLRAMSALWHADDNGDNYISKKELAELVKYTSTMNTSTDK</sequence>
<dbReference type="InterPro" id="IPR011992">
    <property type="entry name" value="EF-hand-dom_pair"/>
</dbReference>
<reference evidence="4" key="1">
    <citation type="submission" date="2020-03" db="EMBL/GenBank/DDBJ databases">
        <title>Castanea mollissima Vanexum genome sequencing.</title>
        <authorList>
            <person name="Staton M."/>
        </authorList>
    </citation>
    <scope>NUCLEOTIDE SEQUENCE</scope>
    <source>
        <tissue evidence="4">Leaf</tissue>
    </source>
</reference>
<dbReference type="GO" id="GO:0005509">
    <property type="term" value="F:calcium ion binding"/>
    <property type="evidence" value="ECO:0007669"/>
    <property type="project" value="InterPro"/>
</dbReference>
<evidence type="ECO:0000313" key="4">
    <source>
        <dbReference type="EMBL" id="KAF3961273.1"/>
    </source>
</evidence>
<dbReference type="SUPFAM" id="SSF47473">
    <property type="entry name" value="EF-hand"/>
    <property type="match status" value="1"/>
</dbReference>
<dbReference type="PROSITE" id="PS00018">
    <property type="entry name" value="EF_HAND_1"/>
    <property type="match status" value="2"/>
</dbReference>
<comment type="caution">
    <text evidence="4">The sequence shown here is derived from an EMBL/GenBank/DDBJ whole genome shotgun (WGS) entry which is preliminary data.</text>
</comment>
<feature type="domain" description="EF-hand" evidence="3">
    <location>
        <begin position="25"/>
        <end position="60"/>
    </location>
</feature>
<evidence type="ECO:0000259" key="3">
    <source>
        <dbReference type="PROSITE" id="PS50222"/>
    </source>
</evidence>
<dbReference type="InterPro" id="IPR002048">
    <property type="entry name" value="EF_hand_dom"/>
</dbReference>
<organism evidence="4 5">
    <name type="scientific">Castanea mollissima</name>
    <name type="common">Chinese chestnut</name>
    <dbReference type="NCBI Taxonomy" id="60419"/>
    <lineage>
        <taxon>Eukaryota</taxon>
        <taxon>Viridiplantae</taxon>
        <taxon>Streptophyta</taxon>
        <taxon>Embryophyta</taxon>
        <taxon>Tracheophyta</taxon>
        <taxon>Spermatophyta</taxon>
        <taxon>Magnoliopsida</taxon>
        <taxon>eudicotyledons</taxon>
        <taxon>Gunneridae</taxon>
        <taxon>Pentapetalae</taxon>
        <taxon>rosids</taxon>
        <taxon>fabids</taxon>
        <taxon>Fagales</taxon>
        <taxon>Fagaceae</taxon>
        <taxon>Castanea</taxon>
    </lineage>
</organism>
<dbReference type="Proteomes" id="UP000737018">
    <property type="component" value="Unassembled WGS sequence"/>
</dbReference>
<accession>A0A8J4VHH1</accession>
<name>A0A8J4VHH1_9ROSI</name>
<evidence type="ECO:0000256" key="1">
    <source>
        <dbReference type="ARBA" id="ARBA00022837"/>
    </source>
</evidence>
<protein>
    <recommendedName>
        <fullName evidence="3">EF-hand domain-containing protein</fullName>
    </recommendedName>
</protein>
<keyword evidence="5" id="KW-1185">Reference proteome</keyword>
<dbReference type="EMBL" id="JRKL02001928">
    <property type="protein sequence ID" value="KAF3961273.1"/>
    <property type="molecule type" value="Genomic_DNA"/>
</dbReference>
<dbReference type="CDD" id="cd00051">
    <property type="entry name" value="EFh"/>
    <property type="match status" value="1"/>
</dbReference>
<dbReference type="SMART" id="SM00054">
    <property type="entry name" value="EFh"/>
    <property type="match status" value="2"/>
</dbReference>
<evidence type="ECO:0000256" key="2">
    <source>
        <dbReference type="SAM" id="MobiDB-lite"/>
    </source>
</evidence>
<dbReference type="AlphaFoldDB" id="A0A8J4VHH1"/>
<dbReference type="InterPro" id="IPR018247">
    <property type="entry name" value="EF_Hand_1_Ca_BS"/>
</dbReference>
<proteinExistence type="predicted"/>
<gene>
    <name evidence="4" type="ORF">CMV_014098</name>
</gene>
<evidence type="ECO:0000313" key="5">
    <source>
        <dbReference type="Proteomes" id="UP000737018"/>
    </source>
</evidence>